<dbReference type="InterPro" id="IPR001667">
    <property type="entry name" value="DDH_dom"/>
</dbReference>
<dbReference type="EMBL" id="JBBMEK010000018">
    <property type="protein sequence ID" value="MEQ2363997.1"/>
    <property type="molecule type" value="Genomic_DNA"/>
</dbReference>
<organism evidence="3 4">
    <name type="scientific">Coprococcus intestinihominis</name>
    <dbReference type="NCBI Taxonomy" id="3133154"/>
    <lineage>
        <taxon>Bacteria</taxon>
        <taxon>Bacillati</taxon>
        <taxon>Bacillota</taxon>
        <taxon>Clostridia</taxon>
        <taxon>Lachnospirales</taxon>
        <taxon>Lachnospiraceae</taxon>
        <taxon>Coprococcus</taxon>
    </lineage>
</organism>
<feature type="non-terminal residue" evidence="3">
    <location>
        <position position="193"/>
    </location>
</feature>
<keyword evidence="4" id="KW-1185">Reference proteome</keyword>
<keyword evidence="1" id="KW-0129">CBS domain</keyword>
<dbReference type="InterPro" id="IPR038763">
    <property type="entry name" value="DHH_sf"/>
</dbReference>
<dbReference type="InterPro" id="IPR046342">
    <property type="entry name" value="CBS_dom_sf"/>
</dbReference>
<dbReference type="Pfam" id="PF00571">
    <property type="entry name" value="CBS"/>
    <property type="match status" value="1"/>
</dbReference>
<comment type="caution">
    <text evidence="3">The sequence shown here is derived from an EMBL/GenBank/DDBJ whole genome shotgun (WGS) entry which is preliminary data.</text>
</comment>
<dbReference type="InterPro" id="IPR000644">
    <property type="entry name" value="CBS_dom"/>
</dbReference>
<dbReference type="SUPFAM" id="SSF64182">
    <property type="entry name" value="DHH phosphoesterases"/>
    <property type="match status" value="1"/>
</dbReference>
<proteinExistence type="predicted"/>
<evidence type="ECO:0000256" key="1">
    <source>
        <dbReference type="PROSITE-ProRule" id="PRU00703"/>
    </source>
</evidence>
<sequence length="193" mass="20971">MSNEKEIFVIGHKNPDTDSICSAIAYAYFKNQISKSNCYKAKRAGEVNSETQYVLDKFGVKAPEYVDNVRNQVKDSGLKEAERVSKDMSVKKAWELLSSKRESTLTVVNDNGGLEGLMTIGDIAKSIMDVSGGRALADAKTSYKNIVETLKAEVLAGNIDHKTATGKVIVAAANPDLMEESIEAGDMVIMGDR</sequence>
<dbReference type="Gene3D" id="3.40.1390.20">
    <property type="entry name" value="HprK N-terminal domain-like"/>
    <property type="match status" value="1"/>
</dbReference>
<dbReference type="Gene3D" id="3.10.580.10">
    <property type="entry name" value="CBS-domain"/>
    <property type="match status" value="1"/>
</dbReference>
<dbReference type="RefSeq" id="WP_349083949.1">
    <property type="nucleotide sequence ID" value="NZ_JBBMEK010000018.1"/>
</dbReference>
<dbReference type="SUPFAM" id="SSF54631">
    <property type="entry name" value="CBS-domain pair"/>
    <property type="match status" value="1"/>
</dbReference>
<accession>A0ABV1B1I5</accession>
<evidence type="ECO:0000313" key="3">
    <source>
        <dbReference type="EMBL" id="MEQ2363997.1"/>
    </source>
</evidence>
<evidence type="ECO:0000259" key="2">
    <source>
        <dbReference type="PROSITE" id="PS51371"/>
    </source>
</evidence>
<dbReference type="InterPro" id="IPR028979">
    <property type="entry name" value="Ser_kin/Pase_Hpr-like_N_sf"/>
</dbReference>
<reference evidence="3 4" key="1">
    <citation type="submission" date="2024-03" db="EMBL/GenBank/DDBJ databases">
        <title>Human intestinal bacterial collection.</title>
        <authorList>
            <person name="Pauvert C."/>
            <person name="Hitch T.C.A."/>
            <person name="Clavel T."/>
        </authorList>
    </citation>
    <scope>NUCLEOTIDE SEQUENCE [LARGE SCALE GENOMIC DNA]</scope>
    <source>
        <strain evidence="3 4">CLA-AA-H190</strain>
    </source>
</reference>
<dbReference type="PROSITE" id="PS51371">
    <property type="entry name" value="CBS"/>
    <property type="match status" value="1"/>
</dbReference>
<protein>
    <submittedName>
        <fullName evidence="3">DHH family phosphoesterase</fullName>
    </submittedName>
</protein>
<gene>
    <name evidence="3" type="ORF">WMO25_02670</name>
</gene>
<name>A0ABV1B1I5_9FIRM</name>
<dbReference type="Pfam" id="PF01368">
    <property type="entry name" value="DHH"/>
    <property type="match status" value="1"/>
</dbReference>
<dbReference type="Proteomes" id="UP001469749">
    <property type="component" value="Unassembled WGS sequence"/>
</dbReference>
<feature type="domain" description="CBS" evidence="2">
    <location>
        <begin position="77"/>
        <end position="136"/>
    </location>
</feature>
<dbReference type="SUPFAM" id="SSF75138">
    <property type="entry name" value="HprK N-terminal domain-like"/>
    <property type="match status" value="1"/>
</dbReference>
<evidence type="ECO:0000313" key="4">
    <source>
        <dbReference type="Proteomes" id="UP001469749"/>
    </source>
</evidence>